<protein>
    <recommendedName>
        <fullName evidence="2">HTH LytTR-type domain-containing protein</fullName>
    </recommendedName>
</protein>
<proteinExistence type="predicted"/>
<sequence>MKCWNEIVEEVNKLKKDDREVFGVEILDDGELSPGSFFMASGIYYIDMWEPKANYYVPRFHASKGLFTIALTYKACIEAFPHLYPAHNGNLVNPYWVERIDDQIFGSTAIFKESDYRVTVARGKVKALKGLIQ</sequence>
<organism evidence="1">
    <name type="scientific">Paenibacillus sp. AN1007</name>
    <dbReference type="NCBI Taxonomy" id="3151385"/>
    <lineage>
        <taxon>Bacteria</taxon>
        <taxon>Bacillati</taxon>
        <taxon>Bacillota</taxon>
        <taxon>Bacilli</taxon>
        <taxon>Bacillales</taxon>
        <taxon>Paenibacillaceae</taxon>
        <taxon>Paenibacillus</taxon>
    </lineage>
</organism>
<evidence type="ECO:0000313" key="1">
    <source>
        <dbReference type="EMBL" id="XCP96867.1"/>
    </source>
</evidence>
<evidence type="ECO:0008006" key="2">
    <source>
        <dbReference type="Google" id="ProtNLM"/>
    </source>
</evidence>
<dbReference type="EMBL" id="CP159992">
    <property type="protein sequence ID" value="XCP96867.1"/>
    <property type="molecule type" value="Genomic_DNA"/>
</dbReference>
<gene>
    <name evidence="1" type="ORF">ABXS70_09250</name>
</gene>
<reference evidence="1" key="1">
    <citation type="submission" date="2024-05" db="EMBL/GenBank/DDBJ databases">
        <title>Draft genome assemblies of 36 bacteria isolated from hibernating arctic ground squirrels.</title>
        <authorList>
            <person name="McKee H."/>
            <person name="Mullen L."/>
            <person name="Drown D.M."/>
            <person name="Duddleston K.N."/>
        </authorList>
    </citation>
    <scope>NUCLEOTIDE SEQUENCE</scope>
    <source>
        <strain evidence="1">AN1007</strain>
    </source>
</reference>
<dbReference type="RefSeq" id="WP_366295424.1">
    <property type="nucleotide sequence ID" value="NZ_CP159992.1"/>
</dbReference>
<dbReference type="AlphaFoldDB" id="A0AAU8NK26"/>
<name>A0AAU8NK26_9BACL</name>
<accession>A0AAU8NK26</accession>